<dbReference type="AlphaFoldDB" id="A0A1G1SWA6"/>
<dbReference type="EMBL" id="MDZA01000423">
    <property type="protein sequence ID" value="OGX82900.1"/>
    <property type="molecule type" value="Genomic_DNA"/>
</dbReference>
<dbReference type="InterPro" id="IPR041657">
    <property type="entry name" value="HTH_17"/>
</dbReference>
<feature type="compositionally biased region" description="Pro residues" evidence="1">
    <location>
        <begin position="1"/>
        <end position="13"/>
    </location>
</feature>
<evidence type="ECO:0000256" key="1">
    <source>
        <dbReference type="SAM" id="MobiDB-lite"/>
    </source>
</evidence>
<evidence type="ECO:0000313" key="3">
    <source>
        <dbReference type="EMBL" id="OGX82900.1"/>
    </source>
</evidence>
<accession>A0A1G1SWA6</accession>
<organism evidence="3 4">
    <name type="scientific">Hymenobacter coccineus</name>
    <dbReference type="NCBI Taxonomy" id="1908235"/>
    <lineage>
        <taxon>Bacteria</taxon>
        <taxon>Pseudomonadati</taxon>
        <taxon>Bacteroidota</taxon>
        <taxon>Cytophagia</taxon>
        <taxon>Cytophagales</taxon>
        <taxon>Hymenobacteraceae</taxon>
        <taxon>Hymenobacter</taxon>
    </lineage>
</organism>
<feature type="region of interest" description="Disordered" evidence="1">
    <location>
        <begin position="1"/>
        <end position="25"/>
    </location>
</feature>
<dbReference type="Pfam" id="PF12728">
    <property type="entry name" value="HTH_17"/>
    <property type="match status" value="1"/>
</dbReference>
<name>A0A1G1SWA6_9BACT</name>
<proteinExistence type="predicted"/>
<dbReference type="InterPro" id="IPR009061">
    <property type="entry name" value="DNA-bd_dom_put_sf"/>
</dbReference>
<dbReference type="Proteomes" id="UP000177506">
    <property type="component" value="Unassembled WGS sequence"/>
</dbReference>
<feature type="domain" description="Helix-turn-helix" evidence="2">
    <location>
        <begin position="17"/>
        <end position="66"/>
    </location>
</feature>
<evidence type="ECO:0000259" key="2">
    <source>
        <dbReference type="Pfam" id="PF12728"/>
    </source>
</evidence>
<protein>
    <recommendedName>
        <fullName evidence="2">Helix-turn-helix domain-containing protein</fullName>
    </recommendedName>
</protein>
<gene>
    <name evidence="3" type="ORF">BEN49_13175</name>
</gene>
<evidence type="ECO:0000313" key="4">
    <source>
        <dbReference type="Proteomes" id="UP000177506"/>
    </source>
</evidence>
<comment type="caution">
    <text evidence="3">The sequence shown here is derived from an EMBL/GenBank/DDBJ whole genome shotgun (WGS) entry which is preliminary data.</text>
</comment>
<reference evidence="3 4" key="1">
    <citation type="submission" date="2016-08" db="EMBL/GenBank/DDBJ databases">
        <title>Hymenobacter coccineus sp. nov., Hymenobacter lapidarius sp. nov. and Hymenobacter glacialis sp. nov., isolated from Antarctic soil.</title>
        <authorList>
            <person name="Sedlacek I."/>
            <person name="Kralova S."/>
            <person name="Kyrova K."/>
            <person name="Maslanova I."/>
            <person name="Stankova E."/>
            <person name="Vrbovska V."/>
            <person name="Nemec M."/>
            <person name="Bartak M."/>
            <person name="Svec P."/>
            <person name="Busse H.-J."/>
            <person name="Pantucek R."/>
        </authorList>
    </citation>
    <scope>NUCLEOTIDE SEQUENCE [LARGE SCALE GENOMIC DNA]</scope>
    <source>
        <strain evidence="3 4">CCM 8649</strain>
    </source>
</reference>
<keyword evidence="4" id="KW-1185">Reference proteome</keyword>
<sequence>MEDKTPPPQPPHQNDPYYNTTQASKYLGNTPLSSIRQYTAQRRLPCYKPGKIVLYRKSDLDAFVQASHRKSIAQLTQGLEQKRQELSGPTTGGAVKGKGSRS</sequence>
<dbReference type="SUPFAM" id="SSF46955">
    <property type="entry name" value="Putative DNA-binding domain"/>
    <property type="match status" value="1"/>
</dbReference>
<feature type="region of interest" description="Disordered" evidence="1">
    <location>
        <begin position="78"/>
        <end position="102"/>
    </location>
</feature>